<dbReference type="KEGG" id="sedi:EBB79_22255"/>
<geneLocation type="plasmid" evidence="1 2">
    <name>pW43A</name>
</geneLocation>
<organism evidence="1 2">
    <name type="scientific">Parasedimentitalea marina</name>
    <dbReference type="NCBI Taxonomy" id="2483033"/>
    <lineage>
        <taxon>Bacteria</taxon>
        <taxon>Pseudomonadati</taxon>
        <taxon>Pseudomonadota</taxon>
        <taxon>Alphaproteobacteria</taxon>
        <taxon>Rhodobacterales</taxon>
        <taxon>Paracoccaceae</taxon>
        <taxon>Parasedimentitalea</taxon>
    </lineage>
</organism>
<protein>
    <submittedName>
        <fullName evidence="1">Uncharacterized protein</fullName>
    </submittedName>
</protein>
<sequence>MGFRQSREHNIRHGRDVGFNADVVCSWLAPHRLSATRASERAKIIVTGPPTLLQRRRTHPDHPPLTQALVCENMHSARLQATGDHKASFMETFFDFCRRQPTGEGVTLRPHPGGQYVLKNNIALPENVALNNLPIYDVNLPGYGYGISAPSTVVFDMVLAGLPVGVWRDPDGIMDIGNYAGLAQISAVDDWLNFAQECRHNHAALVARQNAFLERQGVLMDPNEIYRRFTALLRNALAQFRPAAQVPAPAPSPAVPAKAGSLPPAAPQRILFIANDTIATLQLSFLKPLQPWFDQGKMQYDIITEAEMTQHFGAKRFSKTAGDWLDQRIRAFAPDLILCCRYSGPHANRILMAGKKRMIPVVYHIDDDLLNVPRELGESKWRMHNSRERLQCVRQLLDQATMVYASTPGMYRRLKTLGTRSPIFCGGIYCAAGCCGPQPWEACSGLAIWALQAICMTSSLSCLRWRSIWIAIPE</sequence>
<dbReference type="OrthoDB" id="7816590at2"/>
<evidence type="ECO:0000313" key="2">
    <source>
        <dbReference type="Proteomes" id="UP000283063"/>
    </source>
</evidence>
<dbReference type="RefSeq" id="WP_127751184.1">
    <property type="nucleotide sequence ID" value="NZ_CP033220.1"/>
</dbReference>
<proteinExistence type="predicted"/>
<gene>
    <name evidence="1" type="ORF">EBB79_22255</name>
</gene>
<dbReference type="EMBL" id="CP033220">
    <property type="protein sequence ID" value="AZV80678.1"/>
    <property type="molecule type" value="Genomic_DNA"/>
</dbReference>
<name>A0A3T0N9H4_9RHOB</name>
<dbReference type="AlphaFoldDB" id="A0A3T0N9H4"/>
<keyword evidence="2" id="KW-1185">Reference proteome</keyword>
<accession>A0A3T0N9H4</accession>
<evidence type="ECO:0000313" key="1">
    <source>
        <dbReference type="EMBL" id="AZV80678.1"/>
    </source>
</evidence>
<keyword evidence="1" id="KW-0614">Plasmid</keyword>
<dbReference type="Proteomes" id="UP000283063">
    <property type="component" value="Plasmid pW43A"/>
</dbReference>
<reference evidence="1 2" key="1">
    <citation type="submission" date="2018-10" db="EMBL/GenBank/DDBJ databases">
        <title>Parasedimentitalea marina sp. nov., a psychrophilic bacterium isolated from deep seawater of the New Britain Trench.</title>
        <authorList>
            <person name="Cao J."/>
        </authorList>
    </citation>
    <scope>NUCLEOTIDE SEQUENCE [LARGE SCALE GENOMIC DNA]</scope>
    <source>
        <strain evidence="1 2">W43</strain>
        <plasmid evidence="1 2">pW43A</plasmid>
    </source>
</reference>